<dbReference type="RefSeq" id="XP_002948815.1">
    <property type="nucleotide sequence ID" value="XM_002948769.1"/>
</dbReference>
<reference evidence="1 2" key="1">
    <citation type="journal article" date="2010" name="Science">
        <title>Genomic analysis of organismal complexity in the multicellular green alga Volvox carteri.</title>
        <authorList>
            <person name="Prochnik S.E."/>
            <person name="Umen J."/>
            <person name="Nedelcu A.M."/>
            <person name="Hallmann A."/>
            <person name="Miller S.M."/>
            <person name="Nishii I."/>
            <person name="Ferris P."/>
            <person name="Kuo A."/>
            <person name="Mitros T."/>
            <person name="Fritz-Laylin L.K."/>
            <person name="Hellsten U."/>
            <person name="Chapman J."/>
            <person name="Simakov O."/>
            <person name="Rensing S.A."/>
            <person name="Terry A."/>
            <person name="Pangilinan J."/>
            <person name="Kapitonov V."/>
            <person name="Jurka J."/>
            <person name="Salamov A."/>
            <person name="Shapiro H."/>
            <person name="Schmutz J."/>
            <person name="Grimwood J."/>
            <person name="Lindquist E."/>
            <person name="Lucas S."/>
            <person name="Grigoriev I.V."/>
            <person name="Schmitt R."/>
            <person name="Kirk D."/>
            <person name="Rokhsar D.S."/>
        </authorList>
    </citation>
    <scope>NUCLEOTIDE SEQUENCE [LARGE SCALE GENOMIC DNA]</scope>
    <source>
        <strain evidence="2">f. Nagariensis / Eve</strain>
    </source>
</reference>
<evidence type="ECO:0000313" key="1">
    <source>
        <dbReference type="EMBL" id="EFJ50195.1"/>
    </source>
</evidence>
<gene>
    <name evidence="1" type="ORF">VOLCADRAFT_89071</name>
</gene>
<name>D8TQQ7_VOLCA</name>
<dbReference type="InParanoid" id="D8TQQ7"/>
<dbReference type="OrthoDB" id="557218at2759"/>
<dbReference type="Proteomes" id="UP000001058">
    <property type="component" value="Unassembled WGS sequence"/>
</dbReference>
<evidence type="ECO:0000313" key="2">
    <source>
        <dbReference type="Proteomes" id="UP000001058"/>
    </source>
</evidence>
<proteinExistence type="predicted"/>
<dbReference type="GeneID" id="9627383"/>
<dbReference type="KEGG" id="vcn:VOLCADRAFT_89071"/>
<accession>D8TQQ7</accession>
<dbReference type="EMBL" id="GL378332">
    <property type="protein sequence ID" value="EFJ50195.1"/>
    <property type="molecule type" value="Genomic_DNA"/>
</dbReference>
<keyword evidence="2" id="KW-1185">Reference proteome</keyword>
<sequence length="246" mass="25755">MFVSSAVHGQLARWLYSSYAAADSLAVQFNDGVSSNPSFLFSTNTADVVEDGYDALGNRYVVLRTYGSVANPARAGEIYASSCCRPSGLGGSNALDSFRFAVNYVPGTYNYTFVPAVSSHGAAISCSINTDLTNTSPGELTVSTAPGGCRLGWRNFGYNYGAMTGVGLRISEPSTGHYIDIIFRLVFADLGGQPVLSSNIVSTTGQVLPQSGGNIIVYVGVPVTPQAAPCRLEPPSQPHPAAVSHP</sequence>
<protein>
    <recommendedName>
        <fullName evidence="3">Pherophorin domain-containing protein</fullName>
    </recommendedName>
</protein>
<organism evidence="2">
    <name type="scientific">Volvox carteri f. nagariensis</name>
    <dbReference type="NCBI Taxonomy" id="3068"/>
    <lineage>
        <taxon>Eukaryota</taxon>
        <taxon>Viridiplantae</taxon>
        <taxon>Chlorophyta</taxon>
        <taxon>core chlorophytes</taxon>
        <taxon>Chlorophyceae</taxon>
        <taxon>CS clade</taxon>
        <taxon>Chlamydomonadales</taxon>
        <taxon>Volvocaceae</taxon>
        <taxon>Volvox</taxon>
    </lineage>
</organism>
<evidence type="ECO:0008006" key="3">
    <source>
        <dbReference type="Google" id="ProtNLM"/>
    </source>
</evidence>
<dbReference type="AlphaFoldDB" id="D8TQQ7"/>